<sequence>MSVDALAIGGNEFDFHEFTAVGPVLSDVFDGVAELNRTTDRNAVLELEAYDVMVDYTTKADWTEEQIEAISSFIATGGGYVGIHCAADVSSFIDEPCDEVASLIGGRFVTHPEMSELDIEIIEQNHPVMADVDTFRTYDEPYQLDWNDDRVTVLAEFTHESMGTMPAVWVRSVGEGRVFYCSLGHDAAAFEPNDVQTLLRNGLAWANRES</sequence>
<gene>
    <name evidence="2" type="ORF">HALLA_04415</name>
</gene>
<dbReference type="RefSeq" id="WP_049954509.1">
    <property type="nucleotide sequence ID" value="NZ_CP007056.1"/>
</dbReference>
<proteinExistence type="predicted"/>
<dbReference type="AlphaFoldDB" id="W0JSR9"/>
<name>W0JSR9_9EURY</name>
<dbReference type="eggNOG" id="arCOG08124">
    <property type="taxonomic scope" value="Archaea"/>
</dbReference>
<dbReference type="PANTHER" id="PTHR40469:SF2">
    <property type="entry name" value="GALACTOSE-BINDING DOMAIN-LIKE SUPERFAMILY PROTEIN"/>
    <property type="match status" value="1"/>
</dbReference>
<keyword evidence="3" id="KW-1185">Reference proteome</keyword>
<dbReference type="SUPFAM" id="SSF52317">
    <property type="entry name" value="Class I glutamine amidotransferase-like"/>
    <property type="match status" value="1"/>
</dbReference>
<dbReference type="InterPro" id="IPR029010">
    <property type="entry name" value="ThuA-like"/>
</dbReference>
<feature type="domain" description="ThuA-like" evidence="1">
    <location>
        <begin position="45"/>
        <end position="206"/>
    </location>
</feature>
<dbReference type="HOGENOM" id="CLU_100195_0_0_2"/>
<evidence type="ECO:0000313" key="3">
    <source>
        <dbReference type="Proteomes" id="UP000019024"/>
    </source>
</evidence>
<evidence type="ECO:0000259" key="1">
    <source>
        <dbReference type="Pfam" id="PF06283"/>
    </source>
</evidence>
<accession>W0JSR9</accession>
<dbReference type="PANTHER" id="PTHR40469">
    <property type="entry name" value="SECRETED GLYCOSYL HYDROLASE"/>
    <property type="match status" value="1"/>
</dbReference>
<dbReference type="EMBL" id="CP007056">
    <property type="protein sequence ID" value="AHG01649.1"/>
    <property type="molecule type" value="Genomic_DNA"/>
</dbReference>
<evidence type="ECO:0000313" key="2">
    <source>
        <dbReference type="EMBL" id="AHG01649.1"/>
    </source>
</evidence>
<dbReference type="OrthoDB" id="307450at2157"/>
<organism evidence="2 3">
    <name type="scientific">Halostagnicola larsenii XH-48</name>
    <dbReference type="NCBI Taxonomy" id="797299"/>
    <lineage>
        <taxon>Archaea</taxon>
        <taxon>Methanobacteriati</taxon>
        <taxon>Methanobacteriota</taxon>
        <taxon>Stenosarchaea group</taxon>
        <taxon>Halobacteria</taxon>
        <taxon>Halobacteriales</taxon>
        <taxon>Natrialbaceae</taxon>
        <taxon>Halostagnicola</taxon>
    </lineage>
</organism>
<dbReference type="PATRIC" id="fig|797299.3.peg.3386"/>
<dbReference type="Pfam" id="PF06283">
    <property type="entry name" value="ThuA"/>
    <property type="match status" value="1"/>
</dbReference>
<dbReference type="KEGG" id="hlr:HALLA_04415"/>
<reference evidence="2 3" key="1">
    <citation type="submission" date="2014-01" db="EMBL/GenBank/DDBJ databases">
        <authorList>
            <consortium name="DOE Joint Genome Institute"/>
            <person name="Anderson I."/>
            <person name="Huntemann M."/>
            <person name="Han J."/>
            <person name="Chen A."/>
            <person name="Kyrpides N."/>
            <person name="Mavromatis K."/>
            <person name="Markowitz V."/>
            <person name="Palaniappan K."/>
            <person name="Ivanova N."/>
            <person name="Schaumberg A."/>
            <person name="Pati A."/>
            <person name="Liolios K."/>
            <person name="Nordberg H.P."/>
            <person name="Cantor M.N."/>
            <person name="Hua S.X."/>
            <person name="Woyke T."/>
        </authorList>
    </citation>
    <scope>NUCLEOTIDE SEQUENCE [LARGE SCALE GENOMIC DNA]</scope>
    <source>
        <strain evidence="2 3">XH-48</strain>
        <plasmid evidence="3">1</plasmid>
    </source>
</reference>
<dbReference type="GeneID" id="25147039"/>
<dbReference type="Proteomes" id="UP000019024">
    <property type="component" value="Plasmid unnamed"/>
</dbReference>
<keyword evidence="2" id="KW-0614">Plasmid</keyword>
<protein>
    <recommendedName>
        <fullName evidence="1">ThuA-like domain-containing protein</fullName>
    </recommendedName>
</protein>
<geneLocation type="plasmid" evidence="2">
    <name>unnamed</name>
</geneLocation>
<dbReference type="InterPro" id="IPR029062">
    <property type="entry name" value="Class_I_gatase-like"/>
</dbReference>
<dbReference type="Gene3D" id="3.40.50.880">
    <property type="match status" value="1"/>
</dbReference>